<feature type="compositionally biased region" description="Polar residues" evidence="2">
    <location>
        <begin position="246"/>
        <end position="256"/>
    </location>
</feature>
<proteinExistence type="predicted"/>
<dbReference type="AlphaFoldDB" id="A0AA36CYK7"/>
<accession>A0AA36CYK7</accession>
<gene>
    <name evidence="3" type="ORF">MSPICULIGERA_LOCUS14533</name>
</gene>
<feature type="coiled-coil region" evidence="1">
    <location>
        <begin position="383"/>
        <end position="410"/>
    </location>
</feature>
<name>A0AA36CYK7_9BILA</name>
<feature type="region of interest" description="Disordered" evidence="2">
    <location>
        <begin position="1"/>
        <end position="22"/>
    </location>
</feature>
<feature type="non-terminal residue" evidence="3">
    <location>
        <position position="1"/>
    </location>
</feature>
<evidence type="ECO:0000256" key="2">
    <source>
        <dbReference type="SAM" id="MobiDB-lite"/>
    </source>
</evidence>
<organism evidence="3 4">
    <name type="scientific">Mesorhabditis spiculigera</name>
    <dbReference type="NCBI Taxonomy" id="96644"/>
    <lineage>
        <taxon>Eukaryota</taxon>
        <taxon>Metazoa</taxon>
        <taxon>Ecdysozoa</taxon>
        <taxon>Nematoda</taxon>
        <taxon>Chromadorea</taxon>
        <taxon>Rhabditida</taxon>
        <taxon>Rhabditina</taxon>
        <taxon>Rhabditomorpha</taxon>
        <taxon>Rhabditoidea</taxon>
        <taxon>Rhabditidae</taxon>
        <taxon>Mesorhabditinae</taxon>
        <taxon>Mesorhabditis</taxon>
    </lineage>
</organism>
<comment type="caution">
    <text evidence="3">The sequence shown here is derived from an EMBL/GenBank/DDBJ whole genome shotgun (WGS) entry which is preliminary data.</text>
</comment>
<keyword evidence="4" id="KW-1185">Reference proteome</keyword>
<keyword evidence="1" id="KW-0175">Coiled coil</keyword>
<evidence type="ECO:0000313" key="4">
    <source>
        <dbReference type="Proteomes" id="UP001177023"/>
    </source>
</evidence>
<dbReference type="Proteomes" id="UP001177023">
    <property type="component" value="Unassembled WGS sequence"/>
</dbReference>
<feature type="compositionally biased region" description="Basic and acidic residues" evidence="2">
    <location>
        <begin position="44"/>
        <end position="56"/>
    </location>
</feature>
<sequence length="441" mass="50277">MEASSSFKIEPDTPDSMTDDPEFMSFGNFEQIKPRKPVFQKPLPELHEPREPREPPQEAAFRTFAQKMAGPKREGILCHVCNRRLQPSNYTQALGRLKPLIEHVKIHLNNRKYQCSECSYLAKTYVCASIHVRRMHESTGGGHVIDNTDEEFLYEVFEMAKIAFPEHAAEFETYFEQNKRAWFTAIQIKKRQATNAEGEETVKQALKKKYNESPEGMALNEILKKSLEADSSLGDFEKTFLHLTQTQDGYPNSMNNRGEMEEEEDTSGLTSTMDAIQMLFGNFKEEAPANDEPSTQQSTVFDPKAETKPELITIRTKLEAPVSPPPQKKQRLSDILMGLGLPDVPPQLPQPAMNHDMTIGEVKKLHQLLVDKEKRLVATRRTLVMARSAEKAAEMRVKELEEENRRLLKMLSIQGMERERLIETVDELKTRVITLAGAVDS</sequence>
<feature type="region of interest" description="Disordered" evidence="2">
    <location>
        <begin position="246"/>
        <end position="265"/>
    </location>
</feature>
<feature type="region of interest" description="Disordered" evidence="2">
    <location>
        <begin position="35"/>
        <end position="56"/>
    </location>
</feature>
<dbReference type="EMBL" id="CATQJA010002643">
    <property type="protein sequence ID" value="CAJ0576237.1"/>
    <property type="molecule type" value="Genomic_DNA"/>
</dbReference>
<evidence type="ECO:0000256" key="1">
    <source>
        <dbReference type="SAM" id="Coils"/>
    </source>
</evidence>
<evidence type="ECO:0000313" key="3">
    <source>
        <dbReference type="EMBL" id="CAJ0576237.1"/>
    </source>
</evidence>
<evidence type="ECO:0008006" key="5">
    <source>
        <dbReference type="Google" id="ProtNLM"/>
    </source>
</evidence>
<reference evidence="3" key="1">
    <citation type="submission" date="2023-06" db="EMBL/GenBank/DDBJ databases">
        <authorList>
            <person name="Delattre M."/>
        </authorList>
    </citation>
    <scope>NUCLEOTIDE SEQUENCE</scope>
    <source>
        <strain evidence="3">AF72</strain>
    </source>
</reference>
<protein>
    <recommendedName>
        <fullName evidence="5">C2H2-type domain-containing protein</fullName>
    </recommendedName>
</protein>
<dbReference type="Gene3D" id="3.30.160.60">
    <property type="entry name" value="Classic Zinc Finger"/>
    <property type="match status" value="1"/>
</dbReference>